<dbReference type="InterPro" id="IPR027266">
    <property type="entry name" value="TrmE/GcvT-like"/>
</dbReference>
<evidence type="ECO:0000256" key="4">
    <source>
        <dbReference type="ARBA" id="ARBA00022679"/>
    </source>
</evidence>
<evidence type="ECO:0000256" key="5">
    <source>
        <dbReference type="ARBA" id="ARBA00031395"/>
    </source>
</evidence>
<dbReference type="GO" id="GO:0032259">
    <property type="term" value="P:methylation"/>
    <property type="evidence" value="ECO:0007669"/>
    <property type="project" value="UniProtKB-KW"/>
</dbReference>
<dbReference type="HAMAP" id="MF_00259">
    <property type="entry name" value="GcvT"/>
    <property type="match status" value="1"/>
</dbReference>
<dbReference type="AlphaFoldDB" id="A0A1W1ULP6"/>
<dbReference type="GO" id="GO:0008168">
    <property type="term" value="F:methyltransferase activity"/>
    <property type="evidence" value="ECO:0007669"/>
    <property type="project" value="UniProtKB-KW"/>
</dbReference>
<evidence type="ECO:0000256" key="7">
    <source>
        <dbReference type="HAMAP-Rule" id="MF_00259"/>
    </source>
</evidence>
<feature type="binding site" evidence="8">
    <location>
        <position position="199"/>
    </location>
    <ligand>
        <name>substrate</name>
    </ligand>
</feature>
<dbReference type="EMBL" id="FWWT01000007">
    <property type="protein sequence ID" value="SMB81943.1"/>
    <property type="molecule type" value="Genomic_DNA"/>
</dbReference>
<evidence type="ECO:0000259" key="10">
    <source>
        <dbReference type="Pfam" id="PF08669"/>
    </source>
</evidence>
<dbReference type="NCBIfam" id="NF001567">
    <property type="entry name" value="PRK00389.1"/>
    <property type="match status" value="1"/>
</dbReference>
<dbReference type="GO" id="GO:0019464">
    <property type="term" value="P:glycine decarboxylation via glycine cleavage system"/>
    <property type="evidence" value="ECO:0007669"/>
    <property type="project" value="UniProtKB-UniRule"/>
</dbReference>
<protein>
    <recommendedName>
        <fullName evidence="2 7">Aminomethyltransferase</fullName>
        <ecNumber evidence="2 7">2.1.2.10</ecNumber>
    </recommendedName>
    <alternativeName>
        <fullName evidence="5 7">Glycine cleavage system T protein</fullName>
    </alternativeName>
</protein>
<comment type="similarity">
    <text evidence="1 7">Belongs to the GcvT family.</text>
</comment>
<dbReference type="PIRSF" id="PIRSF006487">
    <property type="entry name" value="GcvT"/>
    <property type="match status" value="1"/>
</dbReference>
<sequence length="365" mass="41277">MNELLKTPIHDLYKNYGGKIIDFHGWALPVQFEGLIAEHEAVRNNAGLFDVSHMGEIEVKGKDAFFYLQNLITNDLTKLHDNQVLYTFMCNSRGGIIDDLIVYKFNKEHYLLVVNAGNVLKDYEWILSHKADFTVEVNNISDELALLALQGPKAEEILQDFTSYPLKTIKAFTFAPEVNVLGVNCLLSRTGYTGEDGFEIYLPVNDAPKFWEEILAKTPELKPAGLGCRDTLRFEAGLPLYGNELTEEVTPLEAGLGFFVKLDKDNFIGKDALVKQKETGLTRKIVGFEMLEKAIPRQGYEVYSGDKKIGYVTTGYFSPTLQKNIGLALLDMAYTELNTEIEVLVRKKRYTAQVIGKRFYQNKSK</sequence>
<dbReference type="OrthoDB" id="9774591at2"/>
<dbReference type="Proteomes" id="UP000192731">
    <property type="component" value="Unassembled WGS sequence"/>
</dbReference>
<dbReference type="SUPFAM" id="SSF103025">
    <property type="entry name" value="Folate-binding domain"/>
    <property type="match status" value="1"/>
</dbReference>
<dbReference type="Gene3D" id="4.10.1250.10">
    <property type="entry name" value="Aminomethyltransferase fragment"/>
    <property type="match status" value="1"/>
</dbReference>
<dbReference type="STRING" id="656914.SAMN00017405_2191"/>
<evidence type="ECO:0000256" key="1">
    <source>
        <dbReference type="ARBA" id="ARBA00008609"/>
    </source>
</evidence>
<comment type="subunit">
    <text evidence="7">The glycine cleavage system is composed of four proteins: P, T, L and H.</text>
</comment>
<dbReference type="Gene3D" id="2.40.30.110">
    <property type="entry name" value="Aminomethyltransferase beta-barrel domains"/>
    <property type="match status" value="1"/>
</dbReference>
<dbReference type="EC" id="2.1.2.10" evidence="2 7"/>
<dbReference type="GO" id="GO:0008483">
    <property type="term" value="F:transaminase activity"/>
    <property type="evidence" value="ECO:0007669"/>
    <property type="project" value="UniProtKB-KW"/>
</dbReference>
<keyword evidence="11" id="KW-0489">Methyltransferase</keyword>
<evidence type="ECO:0000313" key="11">
    <source>
        <dbReference type="EMBL" id="SMB81943.1"/>
    </source>
</evidence>
<dbReference type="GO" id="GO:0005829">
    <property type="term" value="C:cytosol"/>
    <property type="evidence" value="ECO:0007669"/>
    <property type="project" value="TreeGrafter"/>
</dbReference>
<dbReference type="Gene3D" id="3.30.1360.120">
    <property type="entry name" value="Probable tRNA modification gtpase trme, domain 1"/>
    <property type="match status" value="1"/>
</dbReference>
<organism evidence="11 12">
    <name type="scientific">Desulfonispora thiosulfatigenes DSM 11270</name>
    <dbReference type="NCBI Taxonomy" id="656914"/>
    <lineage>
        <taxon>Bacteria</taxon>
        <taxon>Bacillati</taxon>
        <taxon>Bacillota</taxon>
        <taxon>Clostridia</taxon>
        <taxon>Eubacteriales</taxon>
        <taxon>Peptococcaceae</taxon>
        <taxon>Desulfonispora</taxon>
    </lineage>
</organism>
<evidence type="ECO:0000313" key="12">
    <source>
        <dbReference type="Proteomes" id="UP000192731"/>
    </source>
</evidence>
<feature type="domain" description="Aminomethyltransferase C-terminal" evidence="10">
    <location>
        <begin position="283"/>
        <end position="360"/>
    </location>
</feature>
<dbReference type="Gene3D" id="3.30.70.1400">
    <property type="entry name" value="Aminomethyltransferase beta-barrel domains"/>
    <property type="match status" value="1"/>
</dbReference>
<dbReference type="InterPro" id="IPR022903">
    <property type="entry name" value="GcvT_bac"/>
</dbReference>
<evidence type="ECO:0000256" key="3">
    <source>
        <dbReference type="ARBA" id="ARBA00022576"/>
    </source>
</evidence>
<dbReference type="PANTHER" id="PTHR43757">
    <property type="entry name" value="AMINOMETHYLTRANSFERASE"/>
    <property type="match status" value="1"/>
</dbReference>
<dbReference type="PANTHER" id="PTHR43757:SF2">
    <property type="entry name" value="AMINOMETHYLTRANSFERASE, MITOCHONDRIAL"/>
    <property type="match status" value="1"/>
</dbReference>
<dbReference type="GO" id="GO:0004047">
    <property type="term" value="F:aminomethyltransferase activity"/>
    <property type="evidence" value="ECO:0007669"/>
    <property type="project" value="UniProtKB-UniRule"/>
</dbReference>
<keyword evidence="12" id="KW-1185">Reference proteome</keyword>
<evidence type="ECO:0000256" key="8">
    <source>
        <dbReference type="PIRSR" id="PIRSR006487-1"/>
    </source>
</evidence>
<evidence type="ECO:0000256" key="2">
    <source>
        <dbReference type="ARBA" id="ARBA00012616"/>
    </source>
</evidence>
<feature type="domain" description="GCVT N-terminal" evidence="9">
    <location>
        <begin position="9"/>
        <end position="264"/>
    </location>
</feature>
<comment type="function">
    <text evidence="7">The glycine cleavage system catalyzes the degradation of glycine.</text>
</comment>
<dbReference type="FunFam" id="2.40.30.110:FF:000003">
    <property type="entry name" value="Aminomethyltransferase"/>
    <property type="match status" value="1"/>
</dbReference>
<dbReference type="Pfam" id="PF01571">
    <property type="entry name" value="GCV_T"/>
    <property type="match status" value="1"/>
</dbReference>
<dbReference type="FunFam" id="4.10.1250.10:FF:000001">
    <property type="entry name" value="Aminomethyltransferase"/>
    <property type="match status" value="1"/>
</dbReference>
<gene>
    <name evidence="7" type="primary">gcvT</name>
    <name evidence="11" type="ORF">SAMN00017405_2191</name>
</gene>
<keyword evidence="3 7" id="KW-0032">Aminotransferase</keyword>
<dbReference type="InterPro" id="IPR006223">
    <property type="entry name" value="GcvT"/>
</dbReference>
<dbReference type="Pfam" id="PF08669">
    <property type="entry name" value="GCV_T_C"/>
    <property type="match status" value="1"/>
</dbReference>
<evidence type="ECO:0000256" key="6">
    <source>
        <dbReference type="ARBA" id="ARBA00047665"/>
    </source>
</evidence>
<comment type="catalytic activity">
    <reaction evidence="6 7">
        <text>N(6)-[(R)-S(8)-aminomethyldihydrolipoyl]-L-lysyl-[protein] + (6S)-5,6,7,8-tetrahydrofolate = N(6)-[(R)-dihydrolipoyl]-L-lysyl-[protein] + (6R)-5,10-methylene-5,6,7,8-tetrahydrofolate + NH4(+)</text>
        <dbReference type="Rhea" id="RHEA:16945"/>
        <dbReference type="Rhea" id="RHEA-COMP:10475"/>
        <dbReference type="Rhea" id="RHEA-COMP:10492"/>
        <dbReference type="ChEBI" id="CHEBI:15636"/>
        <dbReference type="ChEBI" id="CHEBI:28938"/>
        <dbReference type="ChEBI" id="CHEBI:57453"/>
        <dbReference type="ChEBI" id="CHEBI:83100"/>
        <dbReference type="ChEBI" id="CHEBI:83143"/>
        <dbReference type="EC" id="2.1.2.10"/>
    </reaction>
</comment>
<accession>A0A1W1ULP6</accession>
<keyword evidence="4 7" id="KW-0808">Transferase</keyword>
<name>A0A1W1ULP6_DESTI</name>
<proteinExistence type="inferred from homology"/>
<dbReference type="InterPro" id="IPR006222">
    <property type="entry name" value="GCVT_N"/>
</dbReference>
<dbReference type="GO" id="GO:0005960">
    <property type="term" value="C:glycine cleavage complex"/>
    <property type="evidence" value="ECO:0007669"/>
    <property type="project" value="InterPro"/>
</dbReference>
<dbReference type="FunFam" id="3.30.70.1400:FF:000001">
    <property type="entry name" value="Aminomethyltransferase"/>
    <property type="match status" value="1"/>
</dbReference>
<evidence type="ECO:0000259" key="9">
    <source>
        <dbReference type="Pfam" id="PF01571"/>
    </source>
</evidence>
<dbReference type="InterPro" id="IPR029043">
    <property type="entry name" value="GcvT/YgfZ_C"/>
</dbReference>
<dbReference type="SUPFAM" id="SSF101790">
    <property type="entry name" value="Aminomethyltransferase beta-barrel domain"/>
    <property type="match status" value="1"/>
</dbReference>
<dbReference type="RefSeq" id="WP_084052144.1">
    <property type="nucleotide sequence ID" value="NZ_FWWT01000007.1"/>
</dbReference>
<dbReference type="InterPro" id="IPR013977">
    <property type="entry name" value="GcvT_C"/>
</dbReference>
<dbReference type="NCBIfam" id="TIGR00528">
    <property type="entry name" value="gcvT"/>
    <property type="match status" value="1"/>
</dbReference>
<dbReference type="InterPro" id="IPR028896">
    <property type="entry name" value="GcvT/YgfZ/DmdA"/>
</dbReference>
<reference evidence="11 12" key="1">
    <citation type="submission" date="2017-04" db="EMBL/GenBank/DDBJ databases">
        <authorList>
            <person name="Afonso C.L."/>
            <person name="Miller P.J."/>
            <person name="Scott M.A."/>
            <person name="Spackman E."/>
            <person name="Goraichik I."/>
            <person name="Dimitrov K.M."/>
            <person name="Suarez D.L."/>
            <person name="Swayne D.E."/>
        </authorList>
    </citation>
    <scope>NUCLEOTIDE SEQUENCE [LARGE SCALE GENOMIC DNA]</scope>
    <source>
        <strain evidence="11 12">DSM 11270</strain>
    </source>
</reference>